<dbReference type="InterPro" id="IPR011055">
    <property type="entry name" value="Dup_hybrid_motif"/>
</dbReference>
<dbReference type="GO" id="GO:0004222">
    <property type="term" value="F:metalloendopeptidase activity"/>
    <property type="evidence" value="ECO:0007669"/>
    <property type="project" value="TreeGrafter"/>
</dbReference>
<dbReference type="InterPro" id="IPR016047">
    <property type="entry name" value="M23ase_b-sheet_dom"/>
</dbReference>
<dbReference type="Proteomes" id="UP000757435">
    <property type="component" value="Unassembled WGS sequence"/>
</dbReference>
<evidence type="ECO:0000256" key="2">
    <source>
        <dbReference type="SAM" id="MobiDB-lite"/>
    </source>
</evidence>
<dbReference type="Pfam" id="PF01551">
    <property type="entry name" value="Peptidase_M23"/>
    <property type="match status" value="1"/>
</dbReference>
<organism evidence="4 5">
    <name type="scientific">Drouetiella hepatica Uher 2000/2452</name>
    <dbReference type="NCBI Taxonomy" id="904376"/>
    <lineage>
        <taxon>Bacteria</taxon>
        <taxon>Bacillati</taxon>
        <taxon>Cyanobacteriota</taxon>
        <taxon>Cyanophyceae</taxon>
        <taxon>Oculatellales</taxon>
        <taxon>Oculatellaceae</taxon>
        <taxon>Drouetiella</taxon>
    </lineage>
</organism>
<protein>
    <submittedName>
        <fullName evidence="4">M23 family metallopeptidase</fullName>
    </submittedName>
</protein>
<dbReference type="Gene3D" id="2.70.70.10">
    <property type="entry name" value="Glucose Permease (Domain IIA)"/>
    <property type="match status" value="1"/>
</dbReference>
<comment type="caution">
    <text evidence="4">The sequence shown here is derived from an EMBL/GenBank/DDBJ whole genome shotgun (WGS) entry which is preliminary data.</text>
</comment>
<accession>A0A951QEN7</accession>
<feature type="region of interest" description="Disordered" evidence="2">
    <location>
        <begin position="1"/>
        <end position="46"/>
    </location>
</feature>
<dbReference type="CDD" id="cd12797">
    <property type="entry name" value="M23_peptidase"/>
    <property type="match status" value="1"/>
</dbReference>
<evidence type="ECO:0000313" key="5">
    <source>
        <dbReference type="Proteomes" id="UP000757435"/>
    </source>
</evidence>
<feature type="compositionally biased region" description="Low complexity" evidence="2">
    <location>
        <begin position="1"/>
        <end position="12"/>
    </location>
</feature>
<evidence type="ECO:0000313" key="4">
    <source>
        <dbReference type="EMBL" id="MBW4661517.1"/>
    </source>
</evidence>
<proteinExistence type="predicted"/>
<reference evidence="4" key="2">
    <citation type="journal article" date="2022" name="Microbiol. Resour. Announc.">
        <title>Metagenome Sequencing to Explore Phylogenomics of Terrestrial Cyanobacteria.</title>
        <authorList>
            <person name="Ward R.D."/>
            <person name="Stajich J.E."/>
            <person name="Johansen J.R."/>
            <person name="Huntemann M."/>
            <person name="Clum A."/>
            <person name="Foster B."/>
            <person name="Foster B."/>
            <person name="Roux S."/>
            <person name="Palaniappan K."/>
            <person name="Varghese N."/>
            <person name="Mukherjee S."/>
            <person name="Reddy T.B.K."/>
            <person name="Daum C."/>
            <person name="Copeland A."/>
            <person name="Chen I.A."/>
            <person name="Ivanova N.N."/>
            <person name="Kyrpides N.C."/>
            <person name="Shapiro N."/>
            <person name="Eloe-Fadrosh E.A."/>
            <person name="Pietrasiak N."/>
        </authorList>
    </citation>
    <scope>NUCLEOTIDE SEQUENCE</scope>
    <source>
        <strain evidence="4">UHER 2000/2452</strain>
    </source>
</reference>
<feature type="region of interest" description="Disordered" evidence="2">
    <location>
        <begin position="328"/>
        <end position="354"/>
    </location>
</feature>
<name>A0A951QEN7_9CYAN</name>
<dbReference type="PANTHER" id="PTHR21666">
    <property type="entry name" value="PEPTIDASE-RELATED"/>
    <property type="match status" value="1"/>
</dbReference>
<dbReference type="EMBL" id="JAHHHD010000039">
    <property type="protein sequence ID" value="MBW4661517.1"/>
    <property type="molecule type" value="Genomic_DNA"/>
</dbReference>
<dbReference type="AlphaFoldDB" id="A0A951QEN7"/>
<gene>
    <name evidence="4" type="ORF">KME15_22830</name>
</gene>
<dbReference type="SUPFAM" id="SSF51261">
    <property type="entry name" value="Duplicated hybrid motif"/>
    <property type="match status" value="1"/>
</dbReference>
<sequence length="354" mass="37137">MPDFTTPDFTTPEAFSESTVAPADASGAIDASPAPESFSSPDLVSPNLADDAKAAFDQATPGTYIDPTPYSLGATSPDVILSERSTGCEAVLQAGQGVPSSICPLAPSFSAESGGIDSNGGSSGSYSSTYNTAVALPSAQDFYNLTVRPPAQISNGNISLQFPLTIPAAITSAFGWRIHPIAGESRFHTGTDLGAPQGTPVMAVFDGKVQIADVMGGYGLAVVLRHNKDTQETLYAHMSEVFVKPGDTVKQGEVIGRVGSTGYSTGPHLHFEFHKLTPQGWTMVDPGQALEYSLAQFIKGIKPGDKKAESLFASIGWENLKKALEMAEAKPKAPKSVSLNPAPRLELSNDRSEQ</sequence>
<evidence type="ECO:0000259" key="3">
    <source>
        <dbReference type="Pfam" id="PF01551"/>
    </source>
</evidence>
<feature type="domain" description="M23ase beta-sheet core" evidence="3">
    <location>
        <begin position="186"/>
        <end position="275"/>
    </location>
</feature>
<dbReference type="PANTHER" id="PTHR21666:SF289">
    <property type="entry name" value="L-ALA--D-GLU ENDOPEPTIDASE"/>
    <property type="match status" value="1"/>
</dbReference>
<keyword evidence="1" id="KW-0732">Signal</keyword>
<evidence type="ECO:0000256" key="1">
    <source>
        <dbReference type="ARBA" id="ARBA00022729"/>
    </source>
</evidence>
<reference evidence="4" key="1">
    <citation type="submission" date="2021-05" db="EMBL/GenBank/DDBJ databases">
        <authorList>
            <person name="Pietrasiak N."/>
            <person name="Ward R."/>
            <person name="Stajich J.E."/>
            <person name="Kurbessoian T."/>
        </authorList>
    </citation>
    <scope>NUCLEOTIDE SEQUENCE</scope>
    <source>
        <strain evidence="4">UHER 2000/2452</strain>
    </source>
</reference>
<dbReference type="InterPro" id="IPR050570">
    <property type="entry name" value="Cell_wall_metabolism_enzyme"/>
</dbReference>